<feature type="transmembrane region" description="Helical" evidence="2">
    <location>
        <begin position="55"/>
        <end position="75"/>
    </location>
</feature>
<feature type="transmembrane region" description="Helical" evidence="2">
    <location>
        <begin position="136"/>
        <end position="164"/>
    </location>
</feature>
<reference evidence="3" key="1">
    <citation type="submission" date="2021-06" db="EMBL/GenBank/DDBJ databases">
        <authorList>
            <person name="Criscuolo A."/>
        </authorList>
    </citation>
    <scope>NUCLEOTIDE SEQUENCE</scope>
    <source>
        <strain evidence="3">CIP111803</strain>
    </source>
</reference>
<dbReference type="AlphaFoldDB" id="A0A916NN19"/>
<organism evidence="3 4">
    <name type="scientific">Leucobacter soli</name>
    <dbReference type="NCBI Taxonomy" id="2812850"/>
    <lineage>
        <taxon>Bacteria</taxon>
        <taxon>Bacillati</taxon>
        <taxon>Actinomycetota</taxon>
        <taxon>Actinomycetes</taxon>
        <taxon>Micrococcales</taxon>
        <taxon>Microbacteriaceae</taxon>
        <taxon>Leucobacter</taxon>
    </lineage>
</organism>
<feature type="compositionally biased region" description="Polar residues" evidence="1">
    <location>
        <begin position="10"/>
        <end position="23"/>
    </location>
</feature>
<keyword evidence="2" id="KW-1133">Transmembrane helix</keyword>
<evidence type="ECO:0000256" key="1">
    <source>
        <dbReference type="SAM" id="MobiDB-lite"/>
    </source>
</evidence>
<keyword evidence="2" id="KW-0812">Transmembrane</keyword>
<comment type="caution">
    <text evidence="3">The sequence shown here is derived from an EMBL/GenBank/DDBJ whole genome shotgun (WGS) entry which is preliminary data.</text>
</comment>
<dbReference type="Proteomes" id="UP000693892">
    <property type="component" value="Unassembled WGS sequence"/>
</dbReference>
<feature type="region of interest" description="Disordered" evidence="1">
    <location>
        <begin position="1"/>
        <end position="30"/>
    </location>
</feature>
<evidence type="ECO:0000313" key="3">
    <source>
        <dbReference type="EMBL" id="CAG7604642.1"/>
    </source>
</evidence>
<evidence type="ECO:0000313" key="4">
    <source>
        <dbReference type="Proteomes" id="UP000693892"/>
    </source>
</evidence>
<protein>
    <recommendedName>
        <fullName evidence="5">DUF2975 domain-containing protein</fullName>
    </recommendedName>
</protein>
<evidence type="ECO:0008006" key="5">
    <source>
        <dbReference type="Google" id="ProtNLM"/>
    </source>
</evidence>
<keyword evidence="2" id="KW-0472">Membrane</keyword>
<proteinExistence type="predicted"/>
<name>A0A916NN19_9MICO</name>
<sequence>MAGDAHESTTTHTRRISMNSTTGAIDASGAPDTAEAADAIRASASAPPPAARTGLILLIVVAALVVAGSVFYGLWLSFAAGVDKSGHFGFEASYAAPMIGDEVDAPVLPGTGSEALIDYSTVTVSAPLEQLREPQLLLALATAIPFLIVIVGGLGVIALAWRLLGSKPFSGAARGVLAALGVLAILNSALVPWLEARSSARAIEILALPTDGTMVPSNQHGWVVAPHFGFLQDAYWPYLTLGVLLMLVAILWRKAARLQQETEGLV</sequence>
<feature type="transmembrane region" description="Helical" evidence="2">
    <location>
        <begin position="235"/>
        <end position="252"/>
    </location>
</feature>
<dbReference type="EMBL" id="CAJVAP010000007">
    <property type="protein sequence ID" value="CAG7604642.1"/>
    <property type="molecule type" value="Genomic_DNA"/>
</dbReference>
<evidence type="ECO:0000256" key="2">
    <source>
        <dbReference type="SAM" id="Phobius"/>
    </source>
</evidence>
<gene>
    <name evidence="3" type="ORF">LEUCIP111803_00748</name>
</gene>
<feature type="transmembrane region" description="Helical" evidence="2">
    <location>
        <begin position="176"/>
        <end position="194"/>
    </location>
</feature>
<accession>A0A916NN19</accession>
<keyword evidence="4" id="KW-1185">Reference proteome</keyword>